<dbReference type="SUPFAM" id="SSF48371">
    <property type="entry name" value="ARM repeat"/>
    <property type="match status" value="1"/>
</dbReference>
<dbReference type="GO" id="GO:0032981">
    <property type="term" value="P:mitochondrial respiratory chain complex I assembly"/>
    <property type="evidence" value="ECO:0007669"/>
    <property type="project" value="TreeGrafter"/>
</dbReference>
<evidence type="ECO:0000256" key="2">
    <source>
        <dbReference type="ARBA" id="ARBA00005891"/>
    </source>
</evidence>
<keyword evidence="4 7" id="KW-0808">Transferase</keyword>
<gene>
    <name evidence="9" type="ORF">CGI_10009434</name>
</gene>
<comment type="similarity">
    <text evidence="2 7">Belongs to the NDUFAF7 family.</text>
</comment>
<dbReference type="InterPro" id="IPR003788">
    <property type="entry name" value="NDUFAF7"/>
</dbReference>
<feature type="compositionally biased region" description="Low complexity" evidence="8">
    <location>
        <begin position="467"/>
        <end position="478"/>
    </location>
</feature>
<sequence length="566" mass="63372">MSRRNIPGLTWSVFSRLTGVNRLGRRQHEIKRDLCTQEPLDLKEFFMRHLTARIKANGPLSIAEYMKEVLTNPVTGYYIKNEVFGESGDFITSPEINQMFGELIGIWCVHEWQQMGKPDKLQIVELGPGKGTLAADMMRVFSQFKEFNKAISLHLVEVSPKMRQFQLEALTGATTPEDTVVESQRSKYGPEVHWHRFLDQVPNERSCVIAHEFFDILPIYKFQKKDGEWHEILVDIQEGGGLRFIMSRGPTTNAKAFLTHLAETDERDHVEVSPESGIIVQKISQRVSDHGGRALIIDYGHEGTKKDTFRYGCNWMPDPPTGKKHKSLNSSIFTEAVHLLWNLCESSEEALDIFNRENLFPIVCAGLQYSVYGAELAITAANCLYTITEDNAPIIKICEDPDVIQLLNSLVSLNSDSSDLVLLKTLATGILVNVRCGSGRCEGGSVIPSLLKAVADVLTLDALDAAPKSASDDSSSQNGDDDMVTEGEEEGKAHTVNIGQVLMQDKDVETRRAMMKSVWRLMHPQQMGWGFKFFAIAPKDTDYVPPGFTPITAHNEPKSEQKSEPK</sequence>
<dbReference type="AlphaFoldDB" id="K1R8E9"/>
<dbReference type="GO" id="GO:0005739">
    <property type="term" value="C:mitochondrion"/>
    <property type="evidence" value="ECO:0007669"/>
    <property type="project" value="UniProtKB-SubCell"/>
</dbReference>
<evidence type="ECO:0000256" key="6">
    <source>
        <dbReference type="ARBA" id="ARBA00048612"/>
    </source>
</evidence>
<dbReference type="InterPro" id="IPR011989">
    <property type="entry name" value="ARM-like"/>
</dbReference>
<proteinExistence type="inferred from homology"/>
<evidence type="ECO:0000256" key="5">
    <source>
        <dbReference type="ARBA" id="ARBA00023128"/>
    </source>
</evidence>
<protein>
    <recommendedName>
        <fullName evidence="7">Protein arginine methyltransferase NDUFAF7</fullName>
        <ecNumber evidence="7">2.1.1.320</ecNumber>
    </recommendedName>
</protein>
<comment type="catalytic activity">
    <reaction evidence="6 7">
        <text>L-arginyl-[protein] + 2 S-adenosyl-L-methionine = N(omega),N(omega)'-dimethyl-L-arginyl-[protein] + 2 S-adenosyl-L-homocysteine + 2 H(+)</text>
        <dbReference type="Rhea" id="RHEA:48108"/>
        <dbReference type="Rhea" id="RHEA-COMP:10532"/>
        <dbReference type="Rhea" id="RHEA-COMP:11992"/>
        <dbReference type="ChEBI" id="CHEBI:15378"/>
        <dbReference type="ChEBI" id="CHEBI:29965"/>
        <dbReference type="ChEBI" id="CHEBI:57856"/>
        <dbReference type="ChEBI" id="CHEBI:59789"/>
        <dbReference type="ChEBI" id="CHEBI:88221"/>
        <dbReference type="EC" id="2.1.1.320"/>
    </reaction>
</comment>
<dbReference type="Pfam" id="PF02636">
    <property type="entry name" value="Methyltransf_28"/>
    <property type="match status" value="1"/>
</dbReference>
<feature type="compositionally biased region" description="Acidic residues" evidence="8">
    <location>
        <begin position="479"/>
        <end position="489"/>
    </location>
</feature>
<reference evidence="9" key="1">
    <citation type="journal article" date="2012" name="Nature">
        <title>The oyster genome reveals stress adaptation and complexity of shell formation.</title>
        <authorList>
            <person name="Zhang G."/>
            <person name="Fang X."/>
            <person name="Guo X."/>
            <person name="Li L."/>
            <person name="Luo R."/>
            <person name="Xu F."/>
            <person name="Yang P."/>
            <person name="Zhang L."/>
            <person name="Wang X."/>
            <person name="Qi H."/>
            <person name="Xiong Z."/>
            <person name="Que H."/>
            <person name="Xie Y."/>
            <person name="Holland P.W."/>
            <person name="Paps J."/>
            <person name="Zhu Y."/>
            <person name="Wu F."/>
            <person name="Chen Y."/>
            <person name="Wang J."/>
            <person name="Peng C."/>
            <person name="Meng J."/>
            <person name="Yang L."/>
            <person name="Liu J."/>
            <person name="Wen B."/>
            <person name="Zhang N."/>
            <person name="Huang Z."/>
            <person name="Zhu Q."/>
            <person name="Feng Y."/>
            <person name="Mount A."/>
            <person name="Hedgecock D."/>
            <person name="Xu Z."/>
            <person name="Liu Y."/>
            <person name="Domazet-Loso T."/>
            <person name="Du Y."/>
            <person name="Sun X."/>
            <person name="Zhang S."/>
            <person name="Liu B."/>
            <person name="Cheng P."/>
            <person name="Jiang X."/>
            <person name="Li J."/>
            <person name="Fan D."/>
            <person name="Wang W."/>
            <person name="Fu W."/>
            <person name="Wang T."/>
            <person name="Wang B."/>
            <person name="Zhang J."/>
            <person name="Peng Z."/>
            <person name="Li Y."/>
            <person name="Li N."/>
            <person name="Wang J."/>
            <person name="Chen M."/>
            <person name="He Y."/>
            <person name="Tan F."/>
            <person name="Song X."/>
            <person name="Zheng Q."/>
            <person name="Huang R."/>
            <person name="Yang H."/>
            <person name="Du X."/>
            <person name="Chen L."/>
            <person name="Yang M."/>
            <person name="Gaffney P.M."/>
            <person name="Wang S."/>
            <person name="Luo L."/>
            <person name="She Z."/>
            <person name="Ming Y."/>
            <person name="Huang W."/>
            <person name="Zhang S."/>
            <person name="Huang B."/>
            <person name="Zhang Y."/>
            <person name="Qu T."/>
            <person name="Ni P."/>
            <person name="Miao G."/>
            <person name="Wang J."/>
            <person name="Wang Q."/>
            <person name="Steinberg C.E."/>
            <person name="Wang H."/>
            <person name="Li N."/>
            <person name="Qian L."/>
            <person name="Zhang G."/>
            <person name="Li Y."/>
            <person name="Yang H."/>
            <person name="Liu X."/>
            <person name="Wang J."/>
            <person name="Yin Y."/>
            <person name="Wang J."/>
        </authorList>
    </citation>
    <scope>NUCLEOTIDE SEQUENCE [LARGE SCALE GENOMIC DNA]</scope>
    <source>
        <strain evidence="9">05x7-T-G4-1.051#20</strain>
    </source>
</reference>
<dbReference type="SUPFAM" id="SSF53335">
    <property type="entry name" value="S-adenosyl-L-methionine-dependent methyltransferases"/>
    <property type="match status" value="1"/>
</dbReference>
<dbReference type="GO" id="GO:0035243">
    <property type="term" value="F:protein-arginine omega-N symmetric methyltransferase activity"/>
    <property type="evidence" value="ECO:0007669"/>
    <property type="project" value="UniProtKB-EC"/>
</dbReference>
<accession>K1R8E9</accession>
<feature type="region of interest" description="Disordered" evidence="8">
    <location>
        <begin position="467"/>
        <end position="500"/>
    </location>
</feature>
<dbReference type="InParanoid" id="K1R8E9"/>
<dbReference type="HOGENOM" id="CLU_481667_0_0_1"/>
<evidence type="ECO:0000256" key="3">
    <source>
        <dbReference type="ARBA" id="ARBA00022603"/>
    </source>
</evidence>
<evidence type="ECO:0000256" key="8">
    <source>
        <dbReference type="SAM" id="MobiDB-lite"/>
    </source>
</evidence>
<dbReference type="PANTHER" id="PTHR12049">
    <property type="entry name" value="PROTEIN ARGININE METHYLTRANSFERASE NDUFAF7, MITOCHONDRIAL"/>
    <property type="match status" value="1"/>
</dbReference>
<dbReference type="EMBL" id="JH823248">
    <property type="protein sequence ID" value="EKC30266.1"/>
    <property type="molecule type" value="Genomic_DNA"/>
</dbReference>
<feature type="region of interest" description="Disordered" evidence="8">
    <location>
        <begin position="546"/>
        <end position="566"/>
    </location>
</feature>
<evidence type="ECO:0000256" key="1">
    <source>
        <dbReference type="ARBA" id="ARBA00004173"/>
    </source>
</evidence>
<dbReference type="GO" id="GO:0032259">
    <property type="term" value="P:methylation"/>
    <property type="evidence" value="ECO:0007669"/>
    <property type="project" value="UniProtKB-KW"/>
</dbReference>
<comment type="function">
    <text evidence="7">Arginine methyltransferase involved in the assembly or stability of mitochondrial NADH:ubiquinone oxidoreductase complex (complex I).</text>
</comment>
<evidence type="ECO:0000256" key="4">
    <source>
        <dbReference type="ARBA" id="ARBA00022679"/>
    </source>
</evidence>
<keyword evidence="3 7" id="KW-0489">Methyltransferase</keyword>
<dbReference type="InterPro" id="IPR029063">
    <property type="entry name" value="SAM-dependent_MTases_sf"/>
</dbReference>
<evidence type="ECO:0000313" key="9">
    <source>
        <dbReference type="EMBL" id="EKC30266.1"/>
    </source>
</evidence>
<organism evidence="9">
    <name type="scientific">Magallana gigas</name>
    <name type="common">Pacific oyster</name>
    <name type="synonym">Crassostrea gigas</name>
    <dbReference type="NCBI Taxonomy" id="29159"/>
    <lineage>
        <taxon>Eukaryota</taxon>
        <taxon>Metazoa</taxon>
        <taxon>Spiralia</taxon>
        <taxon>Lophotrochozoa</taxon>
        <taxon>Mollusca</taxon>
        <taxon>Bivalvia</taxon>
        <taxon>Autobranchia</taxon>
        <taxon>Pteriomorphia</taxon>
        <taxon>Ostreida</taxon>
        <taxon>Ostreoidea</taxon>
        <taxon>Ostreidae</taxon>
        <taxon>Magallana</taxon>
    </lineage>
</organism>
<dbReference type="InterPro" id="IPR038375">
    <property type="entry name" value="NDUFAF7_sf"/>
</dbReference>
<dbReference type="Gene3D" id="1.25.10.10">
    <property type="entry name" value="Leucine-rich Repeat Variant"/>
    <property type="match status" value="1"/>
</dbReference>
<comment type="subcellular location">
    <subcellularLocation>
        <location evidence="1 7">Mitochondrion</location>
    </subcellularLocation>
</comment>
<dbReference type="EC" id="2.1.1.320" evidence="7"/>
<evidence type="ECO:0000256" key="7">
    <source>
        <dbReference type="RuleBase" id="RU364114"/>
    </source>
</evidence>
<dbReference type="InterPro" id="IPR016024">
    <property type="entry name" value="ARM-type_fold"/>
</dbReference>
<dbReference type="Gene3D" id="3.40.50.12710">
    <property type="match status" value="1"/>
</dbReference>
<feature type="compositionally biased region" description="Basic and acidic residues" evidence="8">
    <location>
        <begin position="555"/>
        <end position="566"/>
    </location>
</feature>
<keyword evidence="5 7" id="KW-0496">Mitochondrion</keyword>
<name>K1R8E9_MAGGI</name>
<dbReference type="PANTHER" id="PTHR12049:SF7">
    <property type="entry name" value="PROTEIN ARGININE METHYLTRANSFERASE NDUFAF7, MITOCHONDRIAL"/>
    <property type="match status" value="1"/>
</dbReference>